<feature type="transmembrane region" description="Helical" evidence="1">
    <location>
        <begin position="378"/>
        <end position="399"/>
    </location>
</feature>
<dbReference type="InterPro" id="IPR045691">
    <property type="entry name" value="DUF6056"/>
</dbReference>
<feature type="transmembrane region" description="Helical" evidence="1">
    <location>
        <begin position="432"/>
        <end position="453"/>
    </location>
</feature>
<feature type="transmembrane region" description="Helical" evidence="1">
    <location>
        <begin position="40"/>
        <end position="59"/>
    </location>
</feature>
<keyword evidence="1" id="KW-1133">Transmembrane helix</keyword>
<feature type="transmembrane region" description="Helical" evidence="1">
    <location>
        <begin position="405"/>
        <end position="425"/>
    </location>
</feature>
<feature type="transmembrane region" description="Helical" evidence="1">
    <location>
        <begin position="352"/>
        <end position="371"/>
    </location>
</feature>
<feature type="transmembrane region" description="Helical" evidence="1">
    <location>
        <begin position="90"/>
        <end position="114"/>
    </location>
</feature>
<feature type="transmembrane region" description="Helical" evidence="1">
    <location>
        <begin position="184"/>
        <end position="201"/>
    </location>
</feature>
<evidence type="ECO:0000313" key="3">
    <source>
        <dbReference type="Proteomes" id="UP000727993"/>
    </source>
</evidence>
<feature type="transmembrane region" description="Helical" evidence="1">
    <location>
        <begin position="126"/>
        <end position="145"/>
    </location>
</feature>
<gene>
    <name evidence="2" type="ORF">IPN02_10775</name>
</gene>
<dbReference type="Pfam" id="PF19528">
    <property type="entry name" value="DUF6056"/>
    <property type="match status" value="1"/>
</dbReference>
<comment type="caution">
    <text evidence="2">The sequence shown here is derived from an EMBL/GenBank/DDBJ whole genome shotgun (WGS) entry which is preliminary data.</text>
</comment>
<feature type="transmembrane region" description="Helical" evidence="1">
    <location>
        <begin position="320"/>
        <end position="340"/>
    </location>
</feature>
<feature type="transmembrane region" description="Helical" evidence="1">
    <location>
        <begin position="151"/>
        <end position="172"/>
    </location>
</feature>
<feature type="transmembrane region" description="Helical" evidence="1">
    <location>
        <begin position="287"/>
        <end position="308"/>
    </location>
</feature>
<name>A0A936NDZ8_9ACTN</name>
<proteinExistence type="predicted"/>
<reference evidence="2 3" key="1">
    <citation type="submission" date="2020-10" db="EMBL/GenBank/DDBJ databases">
        <title>Connecting structure to function with the recovery of over 1000 high-quality activated sludge metagenome-assembled genomes encoding full-length rRNA genes using long-read sequencing.</title>
        <authorList>
            <person name="Singleton C.M."/>
            <person name="Petriglieri F."/>
            <person name="Kristensen J.M."/>
            <person name="Kirkegaard R.H."/>
            <person name="Michaelsen T.Y."/>
            <person name="Andersen M.H."/>
            <person name="Karst S.M."/>
            <person name="Dueholm M.S."/>
            <person name="Nielsen P.H."/>
            <person name="Albertsen M."/>
        </authorList>
    </citation>
    <scope>NUCLEOTIDE SEQUENCE [LARGE SCALE GENOMIC DNA]</scope>
    <source>
        <strain evidence="2">Lyne_18-Q3-R50-59_MAXAC.006</strain>
    </source>
</reference>
<feature type="transmembrane region" description="Helical" evidence="1">
    <location>
        <begin position="207"/>
        <end position="223"/>
    </location>
</feature>
<keyword evidence="1" id="KW-0472">Membrane</keyword>
<dbReference type="Proteomes" id="UP000727993">
    <property type="component" value="Unassembled WGS sequence"/>
</dbReference>
<accession>A0A936NDZ8</accession>
<dbReference type="EMBL" id="JADJZA010000007">
    <property type="protein sequence ID" value="MBK9297291.1"/>
    <property type="molecule type" value="Genomic_DNA"/>
</dbReference>
<evidence type="ECO:0000256" key="1">
    <source>
        <dbReference type="SAM" id="Phobius"/>
    </source>
</evidence>
<protein>
    <submittedName>
        <fullName evidence="2">Uncharacterized protein</fullName>
    </submittedName>
</protein>
<organism evidence="2 3">
    <name type="scientific">Candidatus Neomicrothrix subdominans</name>
    <dbReference type="NCBI Taxonomy" id="2954438"/>
    <lineage>
        <taxon>Bacteria</taxon>
        <taxon>Bacillati</taxon>
        <taxon>Actinomycetota</taxon>
        <taxon>Acidimicrobiia</taxon>
        <taxon>Acidimicrobiales</taxon>
        <taxon>Microthrixaceae</taxon>
        <taxon>Candidatus Neomicrothrix</taxon>
    </lineage>
</organism>
<feature type="transmembrane region" description="Helical" evidence="1">
    <location>
        <begin position="235"/>
        <end position="254"/>
    </location>
</feature>
<sequence length="519" mass="56479">MKPDGYAFKMQRSLDLSLKSYGQQIDPDGQQRTLDRRVELAMLGLFVLGFWLVASRVPASGDDWAWGTELGTARLRTAFVDYNGRYVGNIIVLIMTRLGWVTPILEALGFAFIIGLILDITHSRTMLGYVTLISLVFLMPARLWSESAVWVSGYANYAVATLVMLLFLRFALRELVQCANEQQNPALLGVIFGLSVAAQLIVEHVTIYLLVASLAALLVARSNQQGVNRRLASSALGLTVGAVIMFSNSSYRLAATGDSYKKVASQDGSFISSSAAALRNQIATNGLVSNTAVIFTITTLIAITAVIRLSRDARSASAKLLLVVPVVVGTAGALIAATRMTSQPLESGSNKTVLAMVVILGFMLWSSSLLAEPGDRMMIVISVISLVVLFAPLLLVSPIGARNFLPTYVLLLVVVSTLLSNLRAVCDARLLVAWKVLAISAGVVAWLNLFTIYSEINRVADERLASVRSQIEDGKLDVTMERLPNGMWIQYPDPLAEPWVTRFKRYYDLPPEVSISLTG</sequence>
<keyword evidence="1" id="KW-0812">Transmembrane</keyword>
<dbReference type="AlphaFoldDB" id="A0A936NDZ8"/>
<evidence type="ECO:0000313" key="2">
    <source>
        <dbReference type="EMBL" id="MBK9297291.1"/>
    </source>
</evidence>